<dbReference type="EC" id="2.7.1.11" evidence="5"/>
<dbReference type="FunFam" id="3.40.50.460:FF:000008">
    <property type="entry name" value="ATP-dependent 6-phosphofructokinase"/>
    <property type="match status" value="1"/>
</dbReference>
<dbReference type="FunFam" id="3.40.50.460:FF:000002">
    <property type="entry name" value="ATP-dependent 6-phosphofructokinase"/>
    <property type="match status" value="1"/>
</dbReference>
<dbReference type="Proteomes" id="UP000219688">
    <property type="component" value="Unassembled WGS sequence"/>
</dbReference>
<dbReference type="Pfam" id="PF00365">
    <property type="entry name" value="PFK"/>
    <property type="match status" value="2"/>
</dbReference>
<evidence type="ECO:0000256" key="6">
    <source>
        <dbReference type="ARBA" id="ARBA00022490"/>
    </source>
</evidence>
<evidence type="ECO:0000256" key="3">
    <source>
        <dbReference type="ARBA" id="ARBA00004496"/>
    </source>
</evidence>
<dbReference type="PRINTS" id="PR00476">
    <property type="entry name" value="PHFRCTKINASE"/>
</dbReference>
<evidence type="ECO:0000256" key="4">
    <source>
        <dbReference type="ARBA" id="ARBA00004679"/>
    </source>
</evidence>
<dbReference type="GO" id="GO:0046872">
    <property type="term" value="F:metal ion binding"/>
    <property type="evidence" value="ECO:0007669"/>
    <property type="project" value="UniProtKB-KW"/>
</dbReference>
<keyword evidence="20" id="KW-1185">Reference proteome</keyword>
<evidence type="ECO:0000256" key="1">
    <source>
        <dbReference type="ARBA" id="ARBA00001946"/>
    </source>
</evidence>
<dbReference type="InterPro" id="IPR022953">
    <property type="entry name" value="ATP_PFK"/>
</dbReference>
<dbReference type="Gene3D" id="3.40.50.450">
    <property type="match status" value="2"/>
</dbReference>
<evidence type="ECO:0000256" key="11">
    <source>
        <dbReference type="ARBA" id="ARBA00022777"/>
    </source>
</evidence>
<keyword evidence="11 19" id="KW-0418">Kinase</keyword>
<keyword evidence="10" id="KW-0547">Nucleotide-binding</keyword>
<reference evidence="20" key="1">
    <citation type="submission" date="2017-08" db="EMBL/GenBank/DDBJ databases">
        <authorList>
            <person name="Varghese N."/>
            <person name="Submissions S."/>
        </authorList>
    </citation>
    <scope>NUCLEOTIDE SEQUENCE [LARGE SCALE GENOMIC DNA]</scope>
    <source>
        <strain evidence="20">USBA17B2</strain>
    </source>
</reference>
<evidence type="ECO:0000256" key="14">
    <source>
        <dbReference type="ARBA" id="ARBA00023152"/>
    </source>
</evidence>
<evidence type="ECO:0000256" key="5">
    <source>
        <dbReference type="ARBA" id="ARBA00012055"/>
    </source>
</evidence>
<evidence type="ECO:0000256" key="12">
    <source>
        <dbReference type="ARBA" id="ARBA00022840"/>
    </source>
</evidence>
<dbReference type="PANTHER" id="PTHR13697:SF4">
    <property type="entry name" value="ATP-DEPENDENT 6-PHOSPHOFRUCTOKINASE"/>
    <property type="match status" value="1"/>
</dbReference>
<evidence type="ECO:0000313" key="19">
    <source>
        <dbReference type="EMBL" id="SOC57797.1"/>
    </source>
</evidence>
<dbReference type="PANTHER" id="PTHR13697">
    <property type="entry name" value="PHOSPHOFRUCTOKINASE"/>
    <property type="match status" value="1"/>
</dbReference>
<evidence type="ECO:0000313" key="20">
    <source>
        <dbReference type="Proteomes" id="UP000219688"/>
    </source>
</evidence>
<dbReference type="EMBL" id="OBQK01000016">
    <property type="protein sequence ID" value="SOC57797.1"/>
    <property type="molecule type" value="Genomic_DNA"/>
</dbReference>
<dbReference type="AlphaFoldDB" id="A0A285VV90"/>
<dbReference type="GO" id="GO:0006002">
    <property type="term" value="P:fructose 6-phosphate metabolic process"/>
    <property type="evidence" value="ECO:0007669"/>
    <property type="project" value="InterPro"/>
</dbReference>
<dbReference type="InterPro" id="IPR000023">
    <property type="entry name" value="Phosphofructokinase_dom"/>
</dbReference>
<comment type="pathway">
    <text evidence="4">Carbohydrate degradation; glycolysis; D-glyceraldehyde 3-phosphate and glycerone phosphate from D-glucose: step 3/4.</text>
</comment>
<proteinExistence type="inferred from homology"/>
<feature type="domain" description="Phosphofructokinase" evidence="18">
    <location>
        <begin position="19"/>
        <end position="325"/>
    </location>
</feature>
<accession>A0A285VV90</accession>
<keyword evidence="6" id="KW-0963">Cytoplasm</keyword>
<dbReference type="PROSITE" id="PS00433">
    <property type="entry name" value="PHOSPHOFRUCTOKINASE"/>
    <property type="match status" value="1"/>
</dbReference>
<organism evidence="19 20">
    <name type="scientific">Ornithinimicrobium cerasi</name>
    <dbReference type="NCBI Taxonomy" id="2248773"/>
    <lineage>
        <taxon>Bacteria</taxon>
        <taxon>Bacillati</taxon>
        <taxon>Actinomycetota</taxon>
        <taxon>Actinomycetes</taxon>
        <taxon>Micrococcales</taxon>
        <taxon>Ornithinimicrobiaceae</taxon>
        <taxon>Ornithinimicrobium</taxon>
    </lineage>
</organism>
<evidence type="ECO:0000256" key="7">
    <source>
        <dbReference type="ARBA" id="ARBA00022533"/>
    </source>
</evidence>
<dbReference type="GO" id="GO:0061621">
    <property type="term" value="P:canonical glycolysis"/>
    <property type="evidence" value="ECO:0007669"/>
    <property type="project" value="TreeGrafter"/>
</dbReference>
<comment type="similarity">
    <text evidence="15">Belongs to the phosphofructokinase type A (PFKA) family.</text>
</comment>
<dbReference type="GO" id="GO:0042802">
    <property type="term" value="F:identical protein binding"/>
    <property type="evidence" value="ECO:0007669"/>
    <property type="project" value="TreeGrafter"/>
</dbReference>
<dbReference type="GO" id="GO:0048029">
    <property type="term" value="F:monosaccharide binding"/>
    <property type="evidence" value="ECO:0007669"/>
    <property type="project" value="TreeGrafter"/>
</dbReference>
<evidence type="ECO:0000256" key="17">
    <source>
        <dbReference type="SAM" id="MobiDB-lite"/>
    </source>
</evidence>
<evidence type="ECO:0000256" key="16">
    <source>
        <dbReference type="ARBA" id="ARBA00048070"/>
    </source>
</evidence>
<dbReference type="UniPathway" id="UPA00109">
    <property type="reaction ID" value="UER00182"/>
</dbReference>
<keyword evidence="9" id="KW-0479">Metal-binding</keyword>
<evidence type="ECO:0000256" key="15">
    <source>
        <dbReference type="ARBA" id="ARBA00038478"/>
    </source>
</evidence>
<keyword evidence="7" id="KW-0021">Allosteric enzyme</keyword>
<keyword evidence="13" id="KW-0460">Magnesium</keyword>
<sequence>MQPDVAASVPRSDLPGPALGVLTSGGDAQGMNAAVRAVVRTALRLGARPYAVHEGWGGAVAGGPGIRPLGWDDVGGVLHVGGTVLGSARCQEFRTREGRRAAAANLVRHGIDRLVVIGGDGSLRGAEEFRQEWPELLAELVAAGELDEAVRLAHPRLAVAGLVGSIDNDLAGTDMTIGADTALHRILEAVDALRSTAASHRRTFVVEVMGRHCGYLALMAAVAGGADAVLVPEDPPGEGWRDALAEHLLAARGAGLRDLIVIVAEGATDRAGNPITSQDVGALVTERLGGEGARVTVLGHVQRGGRPSAYDRWMPTLLGYAATQHVLSVADASATVLGVRHNCITLLPLERAIAATNAVRDAVAAQDFAAARVARGGSFASLAASFAQLCSPPDLAPDPTGSRPARDDGGRPARRIAVLHAGGLAPGMNAAVRALVRTAAVTGDRVLGVQGSVPGLAAGDLRELGWAEVDDWGGQGGAVLGTRRLLPDPDQVAAIARVVLEQRLDAIVLVGGGEAYRTAAVLTDPEVVGDHPALRLPVVCVPATISNDLPGADLSIGADTALNTVVEALDKVRMSASASRRCFVVETMGGACGYLAMMSGLAAGAERVYLPEEHLTVRELAADAARMTHTFERGRRLWLAIRSEQASASYTTDVLTRVFEEEGGDLFDVRSLVLGHVQDGGDPTPFDRLLATRLARAALGEVDRQLVSDEPGGCCVGEVAGASAVTPLGPPVVGSGQGDDRPGQPWWLGLRKVGDVVNDRYSTAEVLAVPTAVDR</sequence>
<dbReference type="SUPFAM" id="SSF53784">
    <property type="entry name" value="Phosphofructokinase"/>
    <property type="match status" value="2"/>
</dbReference>
<evidence type="ECO:0000256" key="2">
    <source>
        <dbReference type="ARBA" id="ARBA00002659"/>
    </source>
</evidence>
<dbReference type="Gene3D" id="3.40.50.460">
    <property type="entry name" value="Phosphofructokinase domain"/>
    <property type="match status" value="2"/>
</dbReference>
<comment type="function">
    <text evidence="2">Catalyzes the phosphorylation of D-fructose 6-phosphate to fructose 1,6-bisphosphate by ATP, the first committing step of glycolysis.</text>
</comment>
<comment type="subcellular location">
    <subcellularLocation>
        <location evidence="3">Cytoplasm</location>
    </subcellularLocation>
</comment>
<evidence type="ECO:0000256" key="10">
    <source>
        <dbReference type="ARBA" id="ARBA00022741"/>
    </source>
</evidence>
<gene>
    <name evidence="19" type="ORF">SAMN05421879_11634</name>
</gene>
<dbReference type="GO" id="GO:0005945">
    <property type="term" value="C:6-phosphofructokinase complex"/>
    <property type="evidence" value="ECO:0007669"/>
    <property type="project" value="TreeGrafter"/>
</dbReference>
<dbReference type="InterPro" id="IPR035966">
    <property type="entry name" value="PKF_sf"/>
</dbReference>
<dbReference type="RefSeq" id="WP_097189182.1">
    <property type="nucleotide sequence ID" value="NZ_OBQK01000016.1"/>
</dbReference>
<feature type="region of interest" description="Disordered" evidence="17">
    <location>
        <begin position="1"/>
        <end position="21"/>
    </location>
</feature>
<keyword evidence="12" id="KW-0067">ATP-binding</keyword>
<comment type="catalytic activity">
    <reaction evidence="16">
        <text>beta-D-fructose 6-phosphate + ATP = beta-D-fructose 1,6-bisphosphate + ADP + H(+)</text>
        <dbReference type="Rhea" id="RHEA:16109"/>
        <dbReference type="ChEBI" id="CHEBI:15378"/>
        <dbReference type="ChEBI" id="CHEBI:30616"/>
        <dbReference type="ChEBI" id="CHEBI:32966"/>
        <dbReference type="ChEBI" id="CHEBI:57634"/>
        <dbReference type="ChEBI" id="CHEBI:456216"/>
        <dbReference type="EC" id="2.7.1.11"/>
    </reaction>
</comment>
<protein>
    <recommendedName>
        <fullName evidence="5">6-phosphofructokinase</fullName>
        <ecNumber evidence="5">2.7.1.11</ecNumber>
    </recommendedName>
</protein>
<keyword evidence="14" id="KW-0324">Glycolysis</keyword>
<evidence type="ECO:0000256" key="13">
    <source>
        <dbReference type="ARBA" id="ARBA00022842"/>
    </source>
</evidence>
<dbReference type="GO" id="GO:0003872">
    <property type="term" value="F:6-phosphofructokinase activity"/>
    <property type="evidence" value="ECO:0007669"/>
    <property type="project" value="UniProtKB-EC"/>
</dbReference>
<comment type="cofactor">
    <cofactor evidence="1">
        <name>Mg(2+)</name>
        <dbReference type="ChEBI" id="CHEBI:18420"/>
    </cofactor>
</comment>
<keyword evidence="8" id="KW-0808">Transferase</keyword>
<feature type="domain" description="Phosphofructokinase" evidence="18">
    <location>
        <begin position="415"/>
        <end position="698"/>
    </location>
</feature>
<evidence type="ECO:0000256" key="8">
    <source>
        <dbReference type="ARBA" id="ARBA00022679"/>
    </source>
</evidence>
<dbReference type="GO" id="GO:0005524">
    <property type="term" value="F:ATP binding"/>
    <property type="evidence" value="ECO:0007669"/>
    <property type="project" value="UniProtKB-KW"/>
</dbReference>
<dbReference type="InterPro" id="IPR015912">
    <property type="entry name" value="Phosphofructokinase_CS"/>
</dbReference>
<dbReference type="NCBIfam" id="TIGR02478">
    <property type="entry name" value="6PF1K_euk"/>
    <property type="match status" value="1"/>
</dbReference>
<dbReference type="GO" id="GO:0070095">
    <property type="term" value="F:fructose-6-phosphate binding"/>
    <property type="evidence" value="ECO:0007669"/>
    <property type="project" value="TreeGrafter"/>
</dbReference>
<dbReference type="GO" id="GO:0016208">
    <property type="term" value="F:AMP binding"/>
    <property type="evidence" value="ECO:0007669"/>
    <property type="project" value="TreeGrafter"/>
</dbReference>
<dbReference type="InterPro" id="IPR009161">
    <property type="entry name" value="6-Pfructokinase_euk"/>
</dbReference>
<name>A0A285VV90_9MICO</name>
<dbReference type="GO" id="GO:0030388">
    <property type="term" value="P:fructose 1,6-bisphosphate metabolic process"/>
    <property type="evidence" value="ECO:0007669"/>
    <property type="project" value="TreeGrafter"/>
</dbReference>
<evidence type="ECO:0000256" key="9">
    <source>
        <dbReference type="ARBA" id="ARBA00022723"/>
    </source>
</evidence>
<evidence type="ECO:0000259" key="18">
    <source>
        <dbReference type="Pfam" id="PF00365"/>
    </source>
</evidence>